<organism evidence="2 3">
    <name type="scientific">Portunus trituberculatus</name>
    <name type="common">Swimming crab</name>
    <name type="synonym">Neptunus trituberculatus</name>
    <dbReference type="NCBI Taxonomy" id="210409"/>
    <lineage>
        <taxon>Eukaryota</taxon>
        <taxon>Metazoa</taxon>
        <taxon>Ecdysozoa</taxon>
        <taxon>Arthropoda</taxon>
        <taxon>Crustacea</taxon>
        <taxon>Multicrustacea</taxon>
        <taxon>Malacostraca</taxon>
        <taxon>Eumalacostraca</taxon>
        <taxon>Eucarida</taxon>
        <taxon>Decapoda</taxon>
        <taxon>Pleocyemata</taxon>
        <taxon>Brachyura</taxon>
        <taxon>Eubrachyura</taxon>
        <taxon>Portunoidea</taxon>
        <taxon>Portunidae</taxon>
        <taxon>Portuninae</taxon>
        <taxon>Portunus</taxon>
    </lineage>
</organism>
<accession>A0A5B7IBF8</accession>
<reference evidence="2 3" key="1">
    <citation type="submission" date="2019-05" db="EMBL/GenBank/DDBJ databases">
        <title>Another draft genome of Portunus trituberculatus and its Hox gene families provides insights of decapod evolution.</title>
        <authorList>
            <person name="Jeong J.-H."/>
            <person name="Song I."/>
            <person name="Kim S."/>
            <person name="Choi T."/>
            <person name="Kim D."/>
            <person name="Ryu S."/>
            <person name="Kim W."/>
        </authorList>
    </citation>
    <scope>NUCLEOTIDE SEQUENCE [LARGE SCALE GENOMIC DNA]</scope>
    <source>
        <tissue evidence="2">Muscle</tissue>
    </source>
</reference>
<comment type="caution">
    <text evidence="2">The sequence shown here is derived from an EMBL/GenBank/DDBJ whole genome shotgun (WGS) entry which is preliminary data.</text>
</comment>
<gene>
    <name evidence="2" type="ORF">E2C01_074159</name>
</gene>
<dbReference type="EMBL" id="VSRR010051615">
    <property type="protein sequence ID" value="MPC79623.1"/>
    <property type="molecule type" value="Genomic_DNA"/>
</dbReference>
<name>A0A5B7IBF8_PORTR</name>
<evidence type="ECO:0000313" key="3">
    <source>
        <dbReference type="Proteomes" id="UP000324222"/>
    </source>
</evidence>
<evidence type="ECO:0000313" key="2">
    <source>
        <dbReference type="EMBL" id="MPC79623.1"/>
    </source>
</evidence>
<dbReference type="Proteomes" id="UP000324222">
    <property type="component" value="Unassembled WGS sequence"/>
</dbReference>
<sequence>MTELDTPRRPLPPPRRPLTIVCTTGSTKAWRATR</sequence>
<feature type="region of interest" description="Disordered" evidence="1">
    <location>
        <begin position="1"/>
        <end position="20"/>
    </location>
</feature>
<proteinExistence type="predicted"/>
<evidence type="ECO:0000256" key="1">
    <source>
        <dbReference type="SAM" id="MobiDB-lite"/>
    </source>
</evidence>
<keyword evidence="3" id="KW-1185">Reference proteome</keyword>
<dbReference type="AlphaFoldDB" id="A0A5B7IBF8"/>
<protein>
    <submittedName>
        <fullName evidence="2">Uncharacterized protein</fullName>
    </submittedName>
</protein>